<organism evidence="2 3">
    <name type="scientific">Arenicella xantha</name>
    <dbReference type="NCBI Taxonomy" id="644221"/>
    <lineage>
        <taxon>Bacteria</taxon>
        <taxon>Pseudomonadati</taxon>
        <taxon>Pseudomonadota</taxon>
        <taxon>Gammaproteobacteria</taxon>
        <taxon>Arenicellales</taxon>
        <taxon>Arenicellaceae</taxon>
        <taxon>Arenicella</taxon>
    </lineage>
</organism>
<reference evidence="2 3" key="1">
    <citation type="submission" date="2018-06" db="EMBL/GenBank/DDBJ databases">
        <title>Genomic Encyclopedia of Type Strains, Phase IV (KMG-IV): sequencing the most valuable type-strain genomes for metagenomic binning, comparative biology and taxonomic classification.</title>
        <authorList>
            <person name="Goeker M."/>
        </authorList>
    </citation>
    <scope>NUCLEOTIDE SEQUENCE [LARGE SCALE GENOMIC DNA]</scope>
    <source>
        <strain evidence="2 3">DSM 24032</strain>
    </source>
</reference>
<accession>A0A395JER7</accession>
<evidence type="ECO:0000313" key="2">
    <source>
        <dbReference type="EMBL" id="RBP47140.1"/>
    </source>
</evidence>
<keyword evidence="1" id="KW-1133">Transmembrane helix</keyword>
<dbReference type="PROSITE" id="PS00018">
    <property type="entry name" value="EF_HAND_1"/>
    <property type="match status" value="1"/>
</dbReference>
<dbReference type="InParanoid" id="A0A395JER7"/>
<proteinExistence type="predicted"/>
<gene>
    <name evidence="2" type="ORF">DFR28_10912</name>
</gene>
<keyword evidence="1" id="KW-0472">Membrane</keyword>
<comment type="caution">
    <text evidence="2">The sequence shown here is derived from an EMBL/GenBank/DDBJ whole genome shotgun (WGS) entry which is preliminary data.</text>
</comment>
<dbReference type="EMBL" id="QNRT01000009">
    <property type="protein sequence ID" value="RBP47140.1"/>
    <property type="molecule type" value="Genomic_DNA"/>
</dbReference>
<keyword evidence="1" id="KW-0812">Transmembrane</keyword>
<keyword evidence="3" id="KW-1185">Reference proteome</keyword>
<dbReference type="InterPro" id="IPR018247">
    <property type="entry name" value="EF_Hand_1_Ca_BS"/>
</dbReference>
<feature type="transmembrane region" description="Helical" evidence="1">
    <location>
        <begin position="159"/>
        <end position="177"/>
    </location>
</feature>
<dbReference type="AlphaFoldDB" id="A0A395JER7"/>
<name>A0A395JER7_9GAMM</name>
<dbReference type="Proteomes" id="UP000253083">
    <property type="component" value="Unassembled WGS sequence"/>
</dbReference>
<dbReference type="RefSeq" id="WP_113955863.1">
    <property type="nucleotide sequence ID" value="NZ_QNRT01000009.1"/>
</dbReference>
<sequence length="307" mass="33760">MPFAFRAKQPAVVAYSSSDNRLYLPDRDQNRVLDPVEVTRIMRSSGRVKVYLLVPADNVISIAVPLNKRGMSVDAVVAELMPFKAEELWYVAADAGARVDAVLRQELVEPLDACKEALLSISGLAFDAAQQRRFVEFHDFAGDAGQARAVPRNRYQRRLVLGAVTLIALFGLSGYWWSQESKLQTSLQQKISALNQSNSGLEFDSDVIMTSGQGSSVATTVNYLESLSRTLPNDAVVDQAILNAHTLVLDMRARSSSLVRTRVDTNDLVIDSEFVSAISADGARDVERFRLKLKFAATDTTQEGADD</sequence>
<protein>
    <submittedName>
        <fullName evidence="2">Uncharacterized protein</fullName>
    </submittedName>
</protein>
<evidence type="ECO:0000313" key="3">
    <source>
        <dbReference type="Proteomes" id="UP000253083"/>
    </source>
</evidence>
<evidence type="ECO:0000256" key="1">
    <source>
        <dbReference type="SAM" id="Phobius"/>
    </source>
</evidence>